<dbReference type="AlphaFoldDB" id="A0A6G1SFM7"/>
<feature type="region of interest" description="Disordered" evidence="1">
    <location>
        <begin position="1"/>
        <end position="196"/>
    </location>
</feature>
<feature type="region of interest" description="Disordered" evidence="1">
    <location>
        <begin position="226"/>
        <end position="252"/>
    </location>
</feature>
<feature type="region of interest" description="Disordered" evidence="1">
    <location>
        <begin position="303"/>
        <end position="435"/>
    </location>
</feature>
<evidence type="ECO:0000313" key="2">
    <source>
        <dbReference type="EMBL" id="MDE49285.1"/>
    </source>
</evidence>
<feature type="compositionally biased region" description="Basic and acidic residues" evidence="1">
    <location>
        <begin position="408"/>
        <end position="425"/>
    </location>
</feature>
<sequence>MMTEGSNNKDESTTSEQINNETGPAREMNQETIAITNNMIVNEAADQSTAPQPNKSSPNDPETREIGDTNKETTTKDEESEPSSNNIKGNESKQDDDPKNESSTLSTAFTISFEDDAPSNSKKLFGIRDSIRKFAPPKPHTIEKPRPPKSDGHENSYTSLESGRSSYHQARQTFRRDTYSSCRSSGRKSDSSRHSNISESAAFLIDKMLNCKQGESLSSICLESGEKVQKDKKTRSKAGGGTPLPVGKLAHSSGDILLDDEIDFCEEKSDNGTYIVGTDPESDAARRKIDELFGVVKAAEASLMASGKTSGKEVSKPPVPTSRASRKLDEKTPINRGRQEHINRLATGRHSSRSSSSSRQELASTSHRPRSTTRHSRNSSCERSSKLPNTSRHKRATSHSSRQSSNRDVSEGDTRSSRSSFHNDTEVTNSEIPSANNQSIKFNRAFALRRARLGLGEVTPTNRITSTPSSNGQDFESLITSPRRNINLSRYGHQSSSGGGGGGGGASQNLSRSDGGRFSLRMKNNPVPSRLIAGANESGRASQQGPIIDSYLSRLSSSNKFQRCPAQPSQTAAHQNLNHSANALPYQSSDELEPTSPSRFRRSNAKSSSSRKEQQCEFDIDSWDYCNEKLNYSFGMESENFKMVQGNGTCNSAGRRGSASQMGALDCLVISAISTLSVKIRSSVCDLMVEHAKRLPSENETRLIVEEILPQLTSNSSRPKSPTSIEEIDQSLYFDLAQTLKNLKKVEQMVDVMKSISNQIIDSPNYVIDEG</sequence>
<feature type="compositionally biased region" description="Polar residues" evidence="1">
    <location>
        <begin position="30"/>
        <end position="60"/>
    </location>
</feature>
<feature type="compositionally biased region" description="Basic residues" evidence="1">
    <location>
        <begin position="367"/>
        <end position="377"/>
    </location>
</feature>
<feature type="compositionally biased region" description="Basic and acidic residues" evidence="1">
    <location>
        <begin position="326"/>
        <end position="343"/>
    </location>
</feature>
<feature type="compositionally biased region" description="Basic and acidic residues" evidence="1">
    <location>
        <begin position="140"/>
        <end position="154"/>
    </location>
</feature>
<accession>A0A6G1SFM7</accession>
<protein>
    <submittedName>
        <fullName evidence="2">Uncharacterized protein</fullName>
    </submittedName>
</protein>
<reference evidence="2" key="1">
    <citation type="submission" date="2018-10" db="EMBL/GenBank/DDBJ databases">
        <title>Transcriptome assembly of Aceria tosichella (Wheat curl mite) Type 2.</title>
        <authorList>
            <person name="Scully E.D."/>
            <person name="Geib S.M."/>
            <person name="Palmer N.A."/>
            <person name="Gupta A.K."/>
            <person name="Sarath G."/>
            <person name="Tatineni S."/>
        </authorList>
    </citation>
    <scope>NUCLEOTIDE SEQUENCE</scope>
    <source>
        <strain evidence="2">LincolnNE</strain>
    </source>
</reference>
<feature type="compositionally biased region" description="Gly residues" evidence="1">
    <location>
        <begin position="497"/>
        <end position="506"/>
    </location>
</feature>
<feature type="compositionally biased region" description="Basic and acidic residues" evidence="1">
    <location>
        <begin position="61"/>
        <end position="77"/>
    </location>
</feature>
<feature type="compositionally biased region" description="Polar residues" evidence="1">
    <location>
        <begin position="101"/>
        <end position="110"/>
    </location>
</feature>
<dbReference type="EMBL" id="GGYP01004514">
    <property type="protein sequence ID" value="MDE49285.1"/>
    <property type="molecule type" value="Transcribed_RNA"/>
</dbReference>
<proteinExistence type="predicted"/>
<feature type="compositionally biased region" description="Polar residues" evidence="1">
    <location>
        <begin position="155"/>
        <end position="172"/>
    </location>
</feature>
<gene>
    <name evidence="2" type="ORF">g.13818</name>
</gene>
<feature type="region of interest" description="Disordered" evidence="1">
    <location>
        <begin position="488"/>
        <end position="524"/>
    </location>
</feature>
<feature type="region of interest" description="Disordered" evidence="1">
    <location>
        <begin position="584"/>
        <end position="613"/>
    </location>
</feature>
<feature type="compositionally biased region" description="Basic and acidic residues" evidence="1">
    <location>
        <begin position="90"/>
        <end position="100"/>
    </location>
</feature>
<feature type="compositionally biased region" description="Polar residues" evidence="1">
    <location>
        <begin position="398"/>
        <end position="407"/>
    </location>
</feature>
<organism evidence="2">
    <name type="scientific">Aceria tosichella</name>
    <name type="common">wheat curl mite</name>
    <dbReference type="NCBI Taxonomy" id="561515"/>
    <lineage>
        <taxon>Eukaryota</taxon>
        <taxon>Metazoa</taxon>
        <taxon>Ecdysozoa</taxon>
        <taxon>Arthropoda</taxon>
        <taxon>Chelicerata</taxon>
        <taxon>Arachnida</taxon>
        <taxon>Acari</taxon>
        <taxon>Acariformes</taxon>
        <taxon>Trombidiformes</taxon>
        <taxon>Prostigmata</taxon>
        <taxon>Eupodina</taxon>
        <taxon>Eriophyoidea</taxon>
        <taxon>Eriophyidae</taxon>
        <taxon>Eriophyinae</taxon>
        <taxon>Aceriini</taxon>
        <taxon>Aceria</taxon>
    </lineage>
</organism>
<feature type="compositionally biased region" description="Polar residues" evidence="1">
    <location>
        <begin position="426"/>
        <end position="435"/>
    </location>
</feature>
<evidence type="ECO:0000256" key="1">
    <source>
        <dbReference type="SAM" id="MobiDB-lite"/>
    </source>
</evidence>
<name>A0A6G1SFM7_9ACAR</name>